<organism evidence="2 3">
    <name type="scientific">Paenibacillus thalictri</name>
    <dbReference type="NCBI Taxonomy" id="2527873"/>
    <lineage>
        <taxon>Bacteria</taxon>
        <taxon>Bacillati</taxon>
        <taxon>Bacillota</taxon>
        <taxon>Bacilli</taxon>
        <taxon>Bacillales</taxon>
        <taxon>Paenibacillaceae</taxon>
        <taxon>Paenibacillus</taxon>
    </lineage>
</organism>
<dbReference type="SUPFAM" id="SSF53756">
    <property type="entry name" value="UDP-Glycosyltransferase/glycogen phosphorylase"/>
    <property type="match status" value="1"/>
</dbReference>
<evidence type="ECO:0000313" key="3">
    <source>
        <dbReference type="Proteomes" id="UP000293142"/>
    </source>
</evidence>
<dbReference type="PANTHER" id="PTHR46401">
    <property type="entry name" value="GLYCOSYLTRANSFERASE WBBK-RELATED"/>
    <property type="match status" value="1"/>
</dbReference>
<dbReference type="AlphaFoldDB" id="A0A4Q9DMQ3"/>
<name>A0A4Q9DMQ3_9BACL</name>
<evidence type="ECO:0008006" key="4">
    <source>
        <dbReference type="Google" id="ProtNLM"/>
    </source>
</evidence>
<dbReference type="EMBL" id="SIRE01000017">
    <property type="protein sequence ID" value="TBL75379.1"/>
    <property type="molecule type" value="Genomic_DNA"/>
</dbReference>
<dbReference type="GO" id="GO:0016757">
    <property type="term" value="F:glycosyltransferase activity"/>
    <property type="evidence" value="ECO:0007669"/>
    <property type="project" value="TreeGrafter"/>
</dbReference>
<proteinExistence type="predicted"/>
<dbReference type="PANTHER" id="PTHR46401:SF2">
    <property type="entry name" value="GLYCOSYLTRANSFERASE WBBK-RELATED"/>
    <property type="match status" value="1"/>
</dbReference>
<dbReference type="Pfam" id="PF13692">
    <property type="entry name" value="Glyco_trans_1_4"/>
    <property type="match status" value="1"/>
</dbReference>
<dbReference type="OrthoDB" id="9802525at2"/>
<dbReference type="Proteomes" id="UP000293142">
    <property type="component" value="Unassembled WGS sequence"/>
</dbReference>
<accession>A0A4Q9DMQ3</accession>
<dbReference type="GO" id="GO:0009103">
    <property type="term" value="P:lipopolysaccharide biosynthetic process"/>
    <property type="evidence" value="ECO:0007669"/>
    <property type="project" value="TreeGrafter"/>
</dbReference>
<evidence type="ECO:0000313" key="2">
    <source>
        <dbReference type="EMBL" id="TBL75379.1"/>
    </source>
</evidence>
<dbReference type="Gene3D" id="3.40.50.2000">
    <property type="entry name" value="Glycogen Phosphorylase B"/>
    <property type="match status" value="2"/>
</dbReference>
<sequence>MKMYKMVVMSFQSDPGPLNSEDEPRRNRFYEELSRYVDITLLIPATSGQEVQYAAFSDTYREIRVPGEAIHWRIAAELRAKAGIDHPELVWALAAHYPSQFQRYFNDLYEQSDIIMYDHPGILGYDLFFGLDDKPRVYWRDGLRTERFRLQGHRPETGNFADYLQKLEETLISKSDLVLSPGDDETGPFAETAVQVITGLLTRQKRHENRTLLVLNDFPVSNPTAGGAERIFQLGKRLARTYRLVLLCFSAGDTLIREQIAPDFVQITIPKTQEHLSEQYVLSTYVPAGTSDIVNSYMAPRNTLFKQLVRMFYASADAVVLSHPYMYWLVQGLEGKPLVYDSLNCESELKRMLLAGHPLHTRLTEYVGALERSVCSKSKLIVTVSDDDRMALLGMSQPNKKSAVIYNGNETAETVKVSEAERKKLKEAFGGAPVALFLGSGHPPNVEALRYINTQLAPRLPHLFFAVIGSACGELQMPTASNVHLFHSLDEATKNAIMRVADVALNPVLKGSGANVKLLDYFGKKIPTVTTPFGARGYPIEDGVHAVVCPVDQFERQISRLIGDPDLRYRLGEHAFALVNGQLSWDAMAGQYGECIQTMLSEKGENGETDS</sequence>
<keyword evidence="3" id="KW-1185">Reference proteome</keyword>
<dbReference type="CDD" id="cd03801">
    <property type="entry name" value="GT4_PimA-like"/>
    <property type="match status" value="1"/>
</dbReference>
<gene>
    <name evidence="2" type="ORF">EYB31_23550</name>
</gene>
<evidence type="ECO:0000256" key="1">
    <source>
        <dbReference type="ARBA" id="ARBA00022679"/>
    </source>
</evidence>
<keyword evidence="1" id="KW-0808">Transferase</keyword>
<protein>
    <recommendedName>
        <fullName evidence="4">Glycosyltransferase</fullName>
    </recommendedName>
</protein>
<reference evidence="2 3" key="1">
    <citation type="submission" date="2019-02" db="EMBL/GenBank/DDBJ databases">
        <title>Paenibacillus sp. nov., isolated from surface-sterilized tissue of Thalictrum simplex L.</title>
        <authorList>
            <person name="Tuo L."/>
        </authorList>
    </citation>
    <scope>NUCLEOTIDE SEQUENCE [LARGE SCALE GENOMIC DNA]</scope>
    <source>
        <strain evidence="2 3">N2SHLJ1</strain>
    </source>
</reference>
<comment type="caution">
    <text evidence="2">The sequence shown here is derived from an EMBL/GenBank/DDBJ whole genome shotgun (WGS) entry which is preliminary data.</text>
</comment>